<dbReference type="NCBIfam" id="TIGR01317">
    <property type="entry name" value="GOGAT_sm_gam"/>
    <property type="match status" value="1"/>
</dbReference>
<evidence type="ECO:0000259" key="5">
    <source>
        <dbReference type="Pfam" id="PF07992"/>
    </source>
</evidence>
<dbReference type="PANTHER" id="PTHR43100">
    <property type="entry name" value="GLUTAMATE SYNTHASE [NADPH] SMALL CHAIN"/>
    <property type="match status" value="1"/>
</dbReference>
<dbReference type="InterPro" id="IPR028261">
    <property type="entry name" value="DPD_II"/>
</dbReference>
<dbReference type="Proteomes" id="UP000574276">
    <property type="component" value="Unassembled WGS sequence"/>
</dbReference>
<evidence type="ECO:0000259" key="6">
    <source>
        <dbReference type="Pfam" id="PF14691"/>
    </source>
</evidence>
<keyword evidence="2" id="KW-0560">Oxidoreductase</keyword>
<keyword evidence="1" id="KW-0028">Amino-acid biosynthesis</keyword>
<dbReference type="AlphaFoldDB" id="A0A839K3Y2"/>
<evidence type="ECO:0000313" key="7">
    <source>
        <dbReference type="EMBL" id="MBB2183391.1"/>
    </source>
</evidence>
<dbReference type="GO" id="GO:0006537">
    <property type="term" value="P:glutamate biosynthetic process"/>
    <property type="evidence" value="ECO:0007669"/>
    <property type="project" value="UniProtKB-KW"/>
</dbReference>
<dbReference type="EMBL" id="JACEGA010000001">
    <property type="protein sequence ID" value="MBB2183391.1"/>
    <property type="molecule type" value="Genomic_DNA"/>
</dbReference>
<protein>
    <submittedName>
        <fullName evidence="7">Glutamate synthase subunit beta</fullName>
    </submittedName>
</protein>
<organism evidence="7 8">
    <name type="scientific">Variimorphobacter saccharofermentans</name>
    <dbReference type="NCBI Taxonomy" id="2755051"/>
    <lineage>
        <taxon>Bacteria</taxon>
        <taxon>Bacillati</taxon>
        <taxon>Bacillota</taxon>
        <taxon>Clostridia</taxon>
        <taxon>Lachnospirales</taxon>
        <taxon>Lachnospiraceae</taxon>
        <taxon>Variimorphobacter</taxon>
    </lineage>
</organism>
<dbReference type="InterPro" id="IPR023753">
    <property type="entry name" value="FAD/NAD-binding_dom"/>
</dbReference>
<evidence type="ECO:0000313" key="8">
    <source>
        <dbReference type="Proteomes" id="UP000574276"/>
    </source>
</evidence>
<accession>A0A839K3Y2</accession>
<dbReference type="Pfam" id="PF07992">
    <property type="entry name" value="Pyr_redox_2"/>
    <property type="match status" value="2"/>
</dbReference>
<sequence>MGKPTGFLEYDRYDPQKRDPMLRIGDWEELKGHYSEEELQLQAARCMDCGIPFCHSGIMLNGMVSGCPLNNLIPQWNNLVYHGNWEEAYRRLSRTSPFPEFTARVCPAPCEGSCTEGHVTKSVSICNIEYEIIERAFANNWVQAEKQPDTGKRVAIVGSGPAGLSAAWYLAIRGHKVTVFERQEEPGGLLMYGIPNMKLDKKIVRRRLDLMEKLGVDFQCNKEVGKDVKASDLLEDYDAVLLAVGATKARNLNVPGMDAKGVYLAIDYLKASTRHLLENDYSIDPDMDARDKHVIVIGGGDTGTDCVGTAIRQGAKSVHQFEITSKPADQRNSTNNPWPEWPRVLKTDYGQEEAIHVFGEDPRIYDISTTEIVKAENGAVKGLNTVKLEWKLRNGKPVAIPIAGSEAFYQADLVLIAMGFLGPEHTIIEELDLATDNRGNIQADTHTYETNRNNVFACGDARRGQSLVVWGMAEGKRAAEAIDRHIAVR</sequence>
<dbReference type="Pfam" id="PF14691">
    <property type="entry name" value="Fer4_20"/>
    <property type="match status" value="1"/>
</dbReference>
<dbReference type="Gene3D" id="3.50.50.60">
    <property type="entry name" value="FAD/NAD(P)-binding domain"/>
    <property type="match status" value="2"/>
</dbReference>
<evidence type="ECO:0000256" key="1">
    <source>
        <dbReference type="ARBA" id="ARBA00022605"/>
    </source>
</evidence>
<dbReference type="GO" id="GO:0016639">
    <property type="term" value="F:oxidoreductase activity, acting on the CH-NH2 group of donors, NAD or NADP as acceptor"/>
    <property type="evidence" value="ECO:0007669"/>
    <property type="project" value="InterPro"/>
</dbReference>
<dbReference type="SUPFAM" id="SSF46548">
    <property type="entry name" value="alpha-helical ferredoxin"/>
    <property type="match status" value="1"/>
</dbReference>
<dbReference type="InterPro" id="IPR009051">
    <property type="entry name" value="Helical_ferredxn"/>
</dbReference>
<gene>
    <name evidence="7" type="ORF">H0486_10925</name>
</gene>
<keyword evidence="8" id="KW-1185">Reference proteome</keyword>
<feature type="domain" description="FAD/NAD(P)-binding" evidence="5">
    <location>
        <begin position="153"/>
        <end position="328"/>
    </location>
</feature>
<dbReference type="Gene3D" id="1.10.1060.10">
    <property type="entry name" value="Alpha-helical ferredoxin"/>
    <property type="match status" value="1"/>
</dbReference>
<dbReference type="InterPro" id="IPR036188">
    <property type="entry name" value="FAD/NAD-bd_sf"/>
</dbReference>
<dbReference type="SUPFAM" id="SSF51971">
    <property type="entry name" value="Nucleotide-binding domain"/>
    <property type="match status" value="2"/>
</dbReference>
<name>A0A839K3Y2_9FIRM</name>
<keyword evidence="3" id="KW-0314">Glutamate biosynthesis</keyword>
<feature type="domain" description="Dihydroprymidine dehydrogenase" evidence="6">
    <location>
        <begin position="24"/>
        <end position="140"/>
    </location>
</feature>
<feature type="domain" description="FAD/NAD(P)-binding" evidence="5">
    <location>
        <begin position="403"/>
        <end position="472"/>
    </location>
</feature>
<evidence type="ECO:0000256" key="2">
    <source>
        <dbReference type="ARBA" id="ARBA00023002"/>
    </source>
</evidence>
<dbReference type="InterPro" id="IPR051394">
    <property type="entry name" value="Glutamate_Synthase"/>
</dbReference>
<proteinExistence type="predicted"/>
<dbReference type="RefSeq" id="WP_228353049.1">
    <property type="nucleotide sequence ID" value="NZ_JACEGA010000001.1"/>
</dbReference>
<evidence type="ECO:0000256" key="3">
    <source>
        <dbReference type="ARBA" id="ARBA00023164"/>
    </source>
</evidence>
<dbReference type="InterPro" id="IPR006005">
    <property type="entry name" value="Glut_synth_ssu1"/>
</dbReference>
<dbReference type="GO" id="GO:0051536">
    <property type="term" value="F:iron-sulfur cluster binding"/>
    <property type="evidence" value="ECO:0007669"/>
    <property type="project" value="InterPro"/>
</dbReference>
<dbReference type="PRINTS" id="PR00419">
    <property type="entry name" value="ADXRDTASE"/>
</dbReference>
<dbReference type="PANTHER" id="PTHR43100:SF1">
    <property type="entry name" value="GLUTAMATE SYNTHASE [NADPH] SMALL CHAIN"/>
    <property type="match status" value="1"/>
</dbReference>
<evidence type="ECO:0000256" key="4">
    <source>
        <dbReference type="ARBA" id="ARBA00029440"/>
    </source>
</evidence>
<comment type="caution">
    <text evidence="7">The sequence shown here is derived from an EMBL/GenBank/DDBJ whole genome shotgun (WGS) entry which is preliminary data.</text>
</comment>
<reference evidence="7 8" key="1">
    <citation type="submission" date="2020-07" db="EMBL/GenBank/DDBJ databases">
        <title>Characterization and genome sequencing of isolate MD1, a novel member within the family Lachnospiraceae.</title>
        <authorList>
            <person name="Rettenmaier R."/>
            <person name="Di Bello L."/>
            <person name="Zinser C."/>
            <person name="Scheitz K."/>
            <person name="Liebl W."/>
            <person name="Zverlov V."/>
        </authorList>
    </citation>
    <scope>NUCLEOTIDE SEQUENCE [LARGE SCALE GENOMIC DNA]</scope>
    <source>
        <strain evidence="7 8">MD1</strain>
    </source>
</reference>
<comment type="pathway">
    <text evidence="4">Amino-acid biosynthesis.</text>
</comment>